<evidence type="ECO:0000256" key="11">
    <source>
        <dbReference type="ARBA" id="ARBA00023052"/>
    </source>
</evidence>
<protein>
    <recommendedName>
        <fullName evidence="6">1-deoxy-D-xylulose-5-phosphate synthase</fullName>
        <ecNumber evidence="6">2.2.1.7</ecNumber>
    </recommendedName>
</protein>
<dbReference type="GO" id="GO:0019288">
    <property type="term" value="P:isopentenyl diphosphate biosynthetic process, methylerythritol 4-phosphate pathway"/>
    <property type="evidence" value="ECO:0007669"/>
    <property type="project" value="TreeGrafter"/>
</dbReference>
<dbReference type="PANTHER" id="PTHR43322:SF1">
    <property type="entry name" value="1-DEOXY-D-XYLULOSE-5-PHOSPHATE SYNTHASE"/>
    <property type="match status" value="1"/>
</dbReference>
<dbReference type="InterPro" id="IPR033248">
    <property type="entry name" value="Transketolase_C"/>
</dbReference>
<evidence type="ECO:0000256" key="12">
    <source>
        <dbReference type="ARBA" id="ARBA00023229"/>
    </source>
</evidence>
<comment type="caution">
    <text evidence="14">The sequence shown here is derived from an EMBL/GenBank/DDBJ whole genome shotgun (WGS) entry which is preliminary data.</text>
</comment>
<keyword evidence="10" id="KW-0784">Thiamine biosynthesis</keyword>
<name>E2ZB08_9FIRM</name>
<keyword evidence="9" id="KW-0460">Magnesium</keyword>
<evidence type="ECO:0000256" key="8">
    <source>
        <dbReference type="ARBA" id="ARBA00022723"/>
    </source>
</evidence>
<evidence type="ECO:0000256" key="1">
    <source>
        <dbReference type="ARBA" id="ARBA00001946"/>
    </source>
</evidence>
<evidence type="ECO:0000259" key="13">
    <source>
        <dbReference type="SMART" id="SM00861"/>
    </source>
</evidence>
<evidence type="ECO:0000256" key="10">
    <source>
        <dbReference type="ARBA" id="ARBA00022977"/>
    </source>
</evidence>
<dbReference type="Pfam" id="PF13292">
    <property type="entry name" value="DXP_synthase_N"/>
    <property type="match status" value="2"/>
</dbReference>
<dbReference type="PANTHER" id="PTHR43322">
    <property type="entry name" value="1-D-DEOXYXYLULOSE 5-PHOSPHATE SYNTHASE-RELATED"/>
    <property type="match status" value="1"/>
</dbReference>
<comment type="subunit">
    <text evidence="5">Homodimer.</text>
</comment>
<dbReference type="SUPFAM" id="SSF52922">
    <property type="entry name" value="TK C-terminal domain-like"/>
    <property type="match status" value="1"/>
</dbReference>
<proteinExistence type="inferred from homology"/>
<dbReference type="RefSeq" id="WP_006941527.1">
    <property type="nucleotide sequence ID" value="NZ_GL538187.1"/>
</dbReference>
<dbReference type="STRING" id="706434.HMPREF9429_00634"/>
<keyword evidence="15" id="KW-1185">Reference proteome</keyword>
<evidence type="ECO:0000256" key="7">
    <source>
        <dbReference type="ARBA" id="ARBA00022679"/>
    </source>
</evidence>
<keyword evidence="7" id="KW-0808">Transferase</keyword>
<sequence>MNLADLTSPDDIKRLSLSELKDLATQARKALIQKAAVCGGHLGPSLGAVELIMALHYVFNSPTDKIVYDVSHQSYMHKILTGRVRAFMEEAHYHDVTGYTDPQESEHDLFNIGHTSTSVSLASGLAKGRDVTGGKENVIALIGDGSLSGGEAYEGLDYAATLGSNMIIIVNDNGMSIAETHGGIYEGLKELRETKGQSHRNLFTAMGFEYRFLADGNDLERTIDMLRSVKDTDHPVVVHAVTQKGKGFTPAEEDKERWHYTKPFYEKTYELRTRIAEPTYESITAEYLMKKIEEDKSLVVINAATPSGFGYTEEWRKKAGGQYVDVGIAEEHAVAMASGVAKYGGKAFFNVYSTFLQRTYDQVMQDLCVNGNSAVILVYRASVYGMNDITHLGYFDIPMLNSVPRFVYLAPTCKEEHLAMLAWAIGQTSHSVGIRVPVGPLVEKGVADTTDYNQINRFEITQHGQKVVLIGLGNFYHLAVNVAAVLERETGICPTVINPKFANGVDRRLLEELRKDHELTVTLEDGVVTGGFGQNIASFYGPTEMKVKNYGLARAFHDRYDAEDLLRESGITVEKITADIRELLM</sequence>
<dbReference type="HOGENOM" id="CLU_009227_1_4_9"/>
<feature type="domain" description="Transketolase-like pyrimidine-binding" evidence="13">
    <location>
        <begin position="275"/>
        <end position="444"/>
    </location>
</feature>
<evidence type="ECO:0000313" key="14">
    <source>
        <dbReference type="EMBL" id="EFQ04529.1"/>
    </source>
</evidence>
<dbReference type="GO" id="GO:0008661">
    <property type="term" value="F:1-deoxy-D-xylulose-5-phosphate synthase activity"/>
    <property type="evidence" value="ECO:0007669"/>
    <property type="project" value="UniProtKB-EC"/>
</dbReference>
<dbReference type="InterPro" id="IPR005477">
    <property type="entry name" value="Dxylulose-5-P_synthase"/>
</dbReference>
<comment type="pathway">
    <text evidence="3">Metabolic intermediate biosynthesis; 1-deoxy-D-xylulose 5-phosphate biosynthesis; 1-deoxy-D-xylulose 5-phosphate from D-glyceraldehyde 3-phosphate and pyruvate: step 1/1.</text>
</comment>
<dbReference type="NCBIfam" id="NF003933">
    <property type="entry name" value="PRK05444.2-2"/>
    <property type="match status" value="1"/>
</dbReference>
<comment type="similarity">
    <text evidence="4">Belongs to the transketolase family. DXPS subfamily.</text>
</comment>
<comment type="cofactor">
    <cofactor evidence="2">
        <name>thiamine diphosphate</name>
        <dbReference type="ChEBI" id="CHEBI:58937"/>
    </cofactor>
</comment>
<reference evidence="14 15" key="1">
    <citation type="submission" date="2010-08" db="EMBL/GenBank/DDBJ databases">
        <authorList>
            <person name="Weinstock G."/>
            <person name="Sodergren E."/>
            <person name="Clifton S."/>
            <person name="Fulton L."/>
            <person name="Fulton B."/>
            <person name="Courtney L."/>
            <person name="Fronick C."/>
            <person name="Harrison M."/>
            <person name="Strong C."/>
            <person name="Farmer C."/>
            <person name="Delahaunty K."/>
            <person name="Markovic C."/>
            <person name="Hall O."/>
            <person name="Minx P."/>
            <person name="Tomlinson C."/>
            <person name="Mitreva M."/>
            <person name="Hou S."/>
            <person name="Chen J."/>
            <person name="Wollam A."/>
            <person name="Pepin K.H."/>
            <person name="Johnson M."/>
            <person name="Bhonagiri V."/>
            <person name="Zhang X."/>
            <person name="Suruliraj S."/>
            <person name="Warren W."/>
            <person name="Chinwalla A."/>
            <person name="Mardis E.R."/>
            <person name="Wilson R.K."/>
        </authorList>
    </citation>
    <scope>NUCLEOTIDE SEQUENCE [LARGE SCALE GENOMIC DNA]</scope>
    <source>
        <strain evidence="14 15">F0359</strain>
    </source>
</reference>
<dbReference type="GO" id="GO:0009228">
    <property type="term" value="P:thiamine biosynthetic process"/>
    <property type="evidence" value="ECO:0007669"/>
    <property type="project" value="UniProtKB-KW"/>
</dbReference>
<dbReference type="CDD" id="cd07033">
    <property type="entry name" value="TPP_PYR_DXS_TK_like"/>
    <property type="match status" value="1"/>
</dbReference>
<keyword evidence="8" id="KW-0479">Metal-binding</keyword>
<keyword evidence="11" id="KW-0786">Thiamine pyrophosphate</keyword>
<gene>
    <name evidence="14" type="ORF">HMPREF9429_00634</name>
</gene>
<dbReference type="AlphaFoldDB" id="E2ZB08"/>
<dbReference type="InterPro" id="IPR009014">
    <property type="entry name" value="Transketo_C/PFOR_II"/>
</dbReference>
<accession>E2ZB08</accession>
<dbReference type="GO" id="GO:0005829">
    <property type="term" value="C:cytosol"/>
    <property type="evidence" value="ECO:0007669"/>
    <property type="project" value="TreeGrafter"/>
</dbReference>
<evidence type="ECO:0000313" key="15">
    <source>
        <dbReference type="Proteomes" id="UP000003195"/>
    </source>
</evidence>
<dbReference type="EMBL" id="AECS01000014">
    <property type="protein sequence ID" value="EFQ04529.1"/>
    <property type="molecule type" value="Genomic_DNA"/>
</dbReference>
<dbReference type="CDD" id="cd02007">
    <property type="entry name" value="TPP_DXS"/>
    <property type="match status" value="1"/>
</dbReference>
<dbReference type="Pfam" id="PF02779">
    <property type="entry name" value="Transket_pyr"/>
    <property type="match status" value="1"/>
</dbReference>
<evidence type="ECO:0000256" key="3">
    <source>
        <dbReference type="ARBA" id="ARBA00004980"/>
    </source>
</evidence>
<evidence type="ECO:0000256" key="6">
    <source>
        <dbReference type="ARBA" id="ARBA00013150"/>
    </source>
</evidence>
<dbReference type="Pfam" id="PF02780">
    <property type="entry name" value="Transketolase_C"/>
    <property type="match status" value="1"/>
</dbReference>
<dbReference type="InterPro" id="IPR029061">
    <property type="entry name" value="THDP-binding"/>
</dbReference>
<dbReference type="PROSITE" id="PS00801">
    <property type="entry name" value="TRANSKETOLASE_1"/>
    <property type="match status" value="1"/>
</dbReference>
<dbReference type="SUPFAM" id="SSF52518">
    <property type="entry name" value="Thiamin diphosphate-binding fold (THDP-binding)"/>
    <property type="match status" value="2"/>
</dbReference>
<dbReference type="FunFam" id="3.40.50.970:FF:000010">
    <property type="entry name" value="1-deoxy-D-xylulose-5-phosphate synthase"/>
    <property type="match status" value="1"/>
</dbReference>
<dbReference type="Proteomes" id="UP000003195">
    <property type="component" value="Unassembled WGS sequence"/>
</dbReference>
<dbReference type="Gene3D" id="3.40.50.970">
    <property type="match status" value="2"/>
</dbReference>
<dbReference type="InterPro" id="IPR005475">
    <property type="entry name" value="Transketolase-like_Pyr-bd"/>
</dbReference>
<evidence type="ECO:0000256" key="9">
    <source>
        <dbReference type="ARBA" id="ARBA00022842"/>
    </source>
</evidence>
<dbReference type="EC" id="2.2.1.7" evidence="6"/>
<organism evidence="14 15">
    <name type="scientific">Megasphaera micronuciformis F0359</name>
    <dbReference type="NCBI Taxonomy" id="706434"/>
    <lineage>
        <taxon>Bacteria</taxon>
        <taxon>Bacillati</taxon>
        <taxon>Bacillota</taxon>
        <taxon>Negativicutes</taxon>
        <taxon>Veillonellales</taxon>
        <taxon>Veillonellaceae</taxon>
        <taxon>Megasphaera</taxon>
    </lineage>
</organism>
<dbReference type="InterPro" id="IPR049557">
    <property type="entry name" value="Transketolase_CS"/>
</dbReference>
<evidence type="ECO:0000256" key="4">
    <source>
        <dbReference type="ARBA" id="ARBA00011081"/>
    </source>
</evidence>
<dbReference type="SMART" id="SM00861">
    <property type="entry name" value="Transket_pyr"/>
    <property type="match status" value="1"/>
</dbReference>
<dbReference type="OrthoDB" id="9803371at2"/>
<dbReference type="Gene3D" id="3.40.50.920">
    <property type="match status" value="1"/>
</dbReference>
<comment type="cofactor">
    <cofactor evidence="1">
        <name>Mg(2+)</name>
        <dbReference type="ChEBI" id="CHEBI:18420"/>
    </cofactor>
</comment>
<dbReference type="GO" id="GO:0016114">
    <property type="term" value="P:terpenoid biosynthetic process"/>
    <property type="evidence" value="ECO:0007669"/>
    <property type="project" value="InterPro"/>
</dbReference>
<dbReference type="GO" id="GO:0046872">
    <property type="term" value="F:metal ion binding"/>
    <property type="evidence" value="ECO:0007669"/>
    <property type="project" value="UniProtKB-KW"/>
</dbReference>
<evidence type="ECO:0000256" key="5">
    <source>
        <dbReference type="ARBA" id="ARBA00011738"/>
    </source>
</evidence>
<dbReference type="UniPathway" id="UPA00064">
    <property type="reaction ID" value="UER00091"/>
</dbReference>
<keyword evidence="12" id="KW-0414">Isoprene biosynthesis</keyword>
<evidence type="ECO:0000256" key="2">
    <source>
        <dbReference type="ARBA" id="ARBA00001964"/>
    </source>
</evidence>
<dbReference type="eggNOG" id="COG1154">
    <property type="taxonomic scope" value="Bacteria"/>
</dbReference>
<dbReference type="NCBIfam" id="NF008968">
    <property type="entry name" value="PRK12315.1"/>
    <property type="match status" value="1"/>
</dbReference>